<evidence type="ECO:0000256" key="1">
    <source>
        <dbReference type="ARBA" id="ARBA00004395"/>
    </source>
</evidence>
<keyword evidence="5" id="KW-0653">Protein transport</keyword>
<feature type="non-terminal residue" evidence="11">
    <location>
        <position position="270"/>
    </location>
</feature>
<feature type="coiled-coil region" evidence="9">
    <location>
        <begin position="96"/>
        <end position="126"/>
    </location>
</feature>
<protein>
    <recommendedName>
        <fullName evidence="3">Conserved oligomeric Golgi complex subunit 2</fullName>
    </recommendedName>
    <alternativeName>
        <fullName evidence="8">Component of oligomeric Golgi complex 2</fullName>
    </alternativeName>
</protein>
<dbReference type="InterPro" id="IPR024602">
    <property type="entry name" value="COG_su2_N"/>
</dbReference>
<dbReference type="EMBL" id="JABANM010028033">
    <property type="protein sequence ID" value="KAF4710361.1"/>
    <property type="molecule type" value="Genomic_DNA"/>
</dbReference>
<dbReference type="GO" id="GO:0015031">
    <property type="term" value="P:protein transport"/>
    <property type="evidence" value="ECO:0007669"/>
    <property type="project" value="UniProtKB-KW"/>
</dbReference>
<evidence type="ECO:0000256" key="5">
    <source>
        <dbReference type="ARBA" id="ARBA00022927"/>
    </source>
</evidence>
<comment type="similarity">
    <text evidence="2">Belongs to the COG2 family.</text>
</comment>
<dbReference type="AlphaFoldDB" id="A0A7J6QQF4"/>
<comment type="caution">
    <text evidence="11">The sequence shown here is derived from an EMBL/GenBank/DDBJ whole genome shotgun (WGS) entry which is preliminary data.</text>
</comment>
<proteinExistence type="inferred from homology"/>
<dbReference type="PANTHER" id="PTHR12961:SF0">
    <property type="entry name" value="CONSERVED OLIGOMERIC GOLGI COMPLEX SUBUNIT 2"/>
    <property type="match status" value="1"/>
</dbReference>
<keyword evidence="6" id="KW-0333">Golgi apparatus</keyword>
<reference evidence="11 12" key="1">
    <citation type="submission" date="2020-04" db="EMBL/GenBank/DDBJ databases">
        <title>Perkinsus olseni comparative genomics.</title>
        <authorList>
            <person name="Bogema D.R."/>
        </authorList>
    </citation>
    <scope>NUCLEOTIDE SEQUENCE [LARGE SCALE GENOMIC DNA]</scope>
    <source>
        <strain evidence="11">ATCC PRA-205</strain>
    </source>
</reference>
<name>A0A7J6QQF4_PEROL</name>
<dbReference type="Proteomes" id="UP000574390">
    <property type="component" value="Unassembled WGS sequence"/>
</dbReference>
<keyword evidence="9" id="KW-0175">Coiled coil</keyword>
<evidence type="ECO:0000256" key="7">
    <source>
        <dbReference type="ARBA" id="ARBA00023136"/>
    </source>
</evidence>
<organism evidence="11 12">
    <name type="scientific">Perkinsus olseni</name>
    <name type="common">Perkinsus atlanticus</name>
    <dbReference type="NCBI Taxonomy" id="32597"/>
    <lineage>
        <taxon>Eukaryota</taxon>
        <taxon>Sar</taxon>
        <taxon>Alveolata</taxon>
        <taxon>Perkinsozoa</taxon>
        <taxon>Perkinsea</taxon>
        <taxon>Perkinsida</taxon>
        <taxon>Perkinsidae</taxon>
        <taxon>Perkinsus</taxon>
    </lineage>
</organism>
<keyword evidence="4" id="KW-0813">Transport</keyword>
<evidence type="ECO:0000256" key="3">
    <source>
        <dbReference type="ARBA" id="ARBA00020977"/>
    </source>
</evidence>
<dbReference type="PANTHER" id="PTHR12961">
    <property type="entry name" value="CONSERVED OLIGOMERIC GOLGI COMPLEX COMPONENT 2"/>
    <property type="match status" value="1"/>
</dbReference>
<dbReference type="GO" id="GO:0000139">
    <property type="term" value="C:Golgi membrane"/>
    <property type="evidence" value="ECO:0007669"/>
    <property type="project" value="UniProtKB-SubCell"/>
</dbReference>
<comment type="subcellular location">
    <subcellularLocation>
        <location evidence="1">Golgi apparatus membrane</location>
        <topology evidence="1">Peripheral membrane protein</topology>
    </subcellularLocation>
</comment>
<keyword evidence="7" id="KW-0472">Membrane</keyword>
<evidence type="ECO:0000256" key="8">
    <source>
        <dbReference type="ARBA" id="ARBA00031344"/>
    </source>
</evidence>
<gene>
    <name evidence="11" type="ORF">FOZ62_025262</name>
</gene>
<dbReference type="InterPro" id="IPR009316">
    <property type="entry name" value="COG2"/>
</dbReference>
<dbReference type="GO" id="GO:0007030">
    <property type="term" value="P:Golgi organization"/>
    <property type="evidence" value="ECO:0007669"/>
    <property type="project" value="InterPro"/>
</dbReference>
<accession>A0A7J6QQF4</accession>
<dbReference type="Pfam" id="PF06148">
    <property type="entry name" value="COG2_N"/>
    <property type="match status" value="1"/>
</dbReference>
<evidence type="ECO:0000256" key="9">
    <source>
        <dbReference type="SAM" id="Coils"/>
    </source>
</evidence>
<evidence type="ECO:0000313" key="11">
    <source>
        <dbReference type="EMBL" id="KAF4710361.1"/>
    </source>
</evidence>
<dbReference type="GO" id="GO:0017119">
    <property type="term" value="C:Golgi transport complex"/>
    <property type="evidence" value="ECO:0007669"/>
    <property type="project" value="TreeGrafter"/>
</dbReference>
<feature type="domain" description="Conserved oligomeric Golgi complex subunit 2 N-terminal" evidence="10">
    <location>
        <begin position="9"/>
        <end position="78"/>
    </location>
</feature>
<evidence type="ECO:0000256" key="2">
    <source>
        <dbReference type="ARBA" id="ARBA00007603"/>
    </source>
</evidence>
<evidence type="ECO:0000313" key="12">
    <source>
        <dbReference type="Proteomes" id="UP000574390"/>
    </source>
</evidence>
<evidence type="ECO:0000256" key="6">
    <source>
        <dbReference type="ARBA" id="ARBA00023034"/>
    </source>
</evidence>
<evidence type="ECO:0000256" key="4">
    <source>
        <dbReference type="ARBA" id="ARBA00022448"/>
    </source>
</evidence>
<dbReference type="GO" id="GO:0006891">
    <property type="term" value="P:intra-Golgi vesicle-mediated transport"/>
    <property type="evidence" value="ECO:0007669"/>
    <property type="project" value="TreeGrafter"/>
</dbReference>
<evidence type="ECO:0000259" key="10">
    <source>
        <dbReference type="Pfam" id="PF06148"/>
    </source>
</evidence>
<sequence>MAGVAVPLSEFTEPGADPVAIIQRYRRRGVSMTDLVKSFTRPENKIQEELVQLINDHYSEFIGLSTKMQDVSRETARLRPPLSAALESSTASTTTVKGMVDDAEALMKEKEKIRRERSLLRLYKENRALLSKISGRLTAASSPSNDHLTLAGYAALENSAIELTRIELALAGAQSMTSADTSGESEATKYVDSLRGDLTTARDQLHQTLLQELNHLLKVFAEAPSEEPSSVSSMCLIATCRGLVNLGHTSDIWSSVVSILVEKQLEDIAG</sequence>